<reference evidence="1 2" key="1">
    <citation type="submission" date="2021-01" db="EMBL/GenBank/DDBJ databases">
        <title>Streptomyces acididurans sp. nov., isolated from a peat swamp forest soil.</title>
        <authorList>
            <person name="Chantavorakit T."/>
            <person name="Duangmal K."/>
        </authorList>
    </citation>
    <scope>NUCLEOTIDE SEQUENCE [LARGE SCALE GENOMIC DNA]</scope>
    <source>
        <strain evidence="1 2">KK5PA1</strain>
    </source>
</reference>
<dbReference type="RefSeq" id="WP_205355058.1">
    <property type="nucleotide sequence ID" value="NZ_JADKYB010000001.1"/>
</dbReference>
<keyword evidence="2" id="KW-1185">Reference proteome</keyword>
<dbReference type="EMBL" id="JADKYB010000001">
    <property type="protein sequence ID" value="MBM9503185.1"/>
    <property type="molecule type" value="Genomic_DNA"/>
</dbReference>
<comment type="caution">
    <text evidence="1">The sequence shown here is derived from an EMBL/GenBank/DDBJ whole genome shotgun (WGS) entry which is preliminary data.</text>
</comment>
<name>A0ABS2TIL3_9ACTN</name>
<gene>
    <name evidence="1" type="ORF">ITX44_01315</name>
</gene>
<sequence>MAVGGAVDGHAVARTRPHRRRVVADHLQVAAVGQVPKGLGEVEDRVGLAGGEVRKALARVGQTEGDADDLARGVSAGSDAVLEAGGDV</sequence>
<evidence type="ECO:0000313" key="2">
    <source>
        <dbReference type="Proteomes" id="UP000749040"/>
    </source>
</evidence>
<evidence type="ECO:0000313" key="1">
    <source>
        <dbReference type="EMBL" id="MBM9503185.1"/>
    </source>
</evidence>
<evidence type="ECO:0008006" key="3">
    <source>
        <dbReference type="Google" id="ProtNLM"/>
    </source>
</evidence>
<organism evidence="1 2">
    <name type="scientific">Actinacidiphila acididurans</name>
    <dbReference type="NCBI Taxonomy" id="2784346"/>
    <lineage>
        <taxon>Bacteria</taxon>
        <taxon>Bacillati</taxon>
        <taxon>Actinomycetota</taxon>
        <taxon>Actinomycetes</taxon>
        <taxon>Kitasatosporales</taxon>
        <taxon>Streptomycetaceae</taxon>
        <taxon>Actinacidiphila</taxon>
    </lineage>
</organism>
<protein>
    <recommendedName>
        <fullName evidence="3">CsbD-like protein</fullName>
    </recommendedName>
</protein>
<accession>A0ABS2TIL3</accession>
<dbReference type="Proteomes" id="UP000749040">
    <property type="component" value="Unassembled WGS sequence"/>
</dbReference>
<proteinExistence type="predicted"/>